<organism evidence="2">
    <name type="scientific">marine metagenome</name>
    <dbReference type="NCBI Taxonomy" id="408172"/>
    <lineage>
        <taxon>unclassified sequences</taxon>
        <taxon>metagenomes</taxon>
        <taxon>ecological metagenomes</taxon>
    </lineage>
</organism>
<dbReference type="Pfam" id="PF09723">
    <property type="entry name" value="Zn_ribbon_8"/>
    <property type="match status" value="1"/>
</dbReference>
<sequence>MPIYEYTCKVCLSEFEKLQPVNKMGKEQPCPDCGGASTRQLSVFTSFVSENGGKIPAIAGPVGAGGCCGGACGC</sequence>
<dbReference type="AlphaFoldDB" id="A0A381UCK8"/>
<protein>
    <recommendedName>
        <fullName evidence="1">Putative regulatory protein FmdB zinc ribbon domain-containing protein</fullName>
    </recommendedName>
</protein>
<evidence type="ECO:0000313" key="2">
    <source>
        <dbReference type="EMBL" id="SVA25694.1"/>
    </source>
</evidence>
<accession>A0A381UCK8</accession>
<dbReference type="NCBIfam" id="TIGR02605">
    <property type="entry name" value="CxxC_CxxC_SSSS"/>
    <property type="match status" value="1"/>
</dbReference>
<proteinExistence type="predicted"/>
<gene>
    <name evidence="2" type="ORF">METZ01_LOCUS78548</name>
</gene>
<dbReference type="InterPro" id="IPR013429">
    <property type="entry name" value="Regulatory_FmdB_Zinc_ribbon"/>
</dbReference>
<feature type="domain" description="Putative regulatory protein FmdB zinc ribbon" evidence="1">
    <location>
        <begin position="1"/>
        <end position="42"/>
    </location>
</feature>
<dbReference type="SMART" id="SM00834">
    <property type="entry name" value="CxxC_CXXC_SSSS"/>
    <property type="match status" value="1"/>
</dbReference>
<reference evidence="2" key="1">
    <citation type="submission" date="2018-05" db="EMBL/GenBank/DDBJ databases">
        <authorList>
            <person name="Lanie J.A."/>
            <person name="Ng W.-L."/>
            <person name="Kazmierczak K.M."/>
            <person name="Andrzejewski T.M."/>
            <person name="Davidsen T.M."/>
            <person name="Wayne K.J."/>
            <person name="Tettelin H."/>
            <person name="Glass J.I."/>
            <person name="Rusch D."/>
            <person name="Podicherti R."/>
            <person name="Tsui H.-C.T."/>
            <person name="Winkler M.E."/>
        </authorList>
    </citation>
    <scope>NUCLEOTIDE SEQUENCE</scope>
</reference>
<evidence type="ECO:0000259" key="1">
    <source>
        <dbReference type="SMART" id="SM00834"/>
    </source>
</evidence>
<dbReference type="EMBL" id="UINC01006135">
    <property type="protein sequence ID" value="SVA25694.1"/>
    <property type="molecule type" value="Genomic_DNA"/>
</dbReference>
<name>A0A381UCK8_9ZZZZ</name>